<dbReference type="EMBL" id="VWMK01000032">
    <property type="protein sequence ID" value="KAA3757579.1"/>
    <property type="molecule type" value="Genomic_DNA"/>
</dbReference>
<evidence type="ECO:0000313" key="3">
    <source>
        <dbReference type="EMBL" id="KAA3757579.1"/>
    </source>
</evidence>
<proteinExistence type="inferred from homology"/>
<dbReference type="AlphaFoldDB" id="A0A7J4XCT5"/>
<dbReference type="Proteomes" id="UP000422221">
    <property type="component" value="Unassembled WGS sequence"/>
</dbReference>
<reference evidence="3 4" key="1">
    <citation type="journal article" date="2019" name="Nat. Med.">
        <title>A library of human gut bacterial isolates paired with longitudinal multiomics data enables mechanistic microbiome research.</title>
        <authorList>
            <person name="Poyet M."/>
            <person name="Groussin M."/>
            <person name="Gibbons S.M."/>
            <person name="Avila-Pacheco J."/>
            <person name="Jiang X."/>
            <person name="Kearney S.M."/>
            <person name="Perrotta A.R."/>
            <person name="Berdy B."/>
            <person name="Zhao S."/>
            <person name="Lieberman T.D."/>
            <person name="Swanson P.K."/>
            <person name="Smith M."/>
            <person name="Roesemann S."/>
            <person name="Alexander J.E."/>
            <person name="Rich S.A."/>
            <person name="Livny J."/>
            <person name="Vlamakis H."/>
            <person name="Clish C."/>
            <person name="Bullock K."/>
            <person name="Deik A."/>
            <person name="Scott J."/>
            <person name="Pierce K.A."/>
            <person name="Xavier R.J."/>
            <person name="Alm E.J."/>
        </authorList>
    </citation>
    <scope>NUCLEOTIDE SEQUENCE [LARGE SCALE GENOMIC DNA]</scope>
    <source>
        <strain evidence="3 4">BIOML-A10</strain>
    </source>
</reference>
<dbReference type="InterPro" id="IPR026893">
    <property type="entry name" value="Tyr/Ser_Pase_IphP-type"/>
</dbReference>
<sequence length="241" mass="27918">MKKEETYCRLLPMAGAYNMRDLGGYRTVYGKCVKWKMLFRSDDMNKLTAMDLDYLSLLPLRTVIDFRSEVEKNAAIDRLPQTVSKYIPLSIEAGDMSGITHFDRNNLSAVMEEVYAYIIRNMQDVYKEFFSILSEKENAPLLFHCSAGKDRTGIAAALLLSALGVDRETVTEDYMLSAEHITKKYEFITREHPELKPLTTVRKEYLETAFRVIDEEFGGIERYLIDNLEVDLDKLRELYTE</sequence>
<dbReference type="PROSITE" id="PS50056">
    <property type="entry name" value="TYR_PHOSPHATASE_2"/>
    <property type="match status" value="1"/>
</dbReference>
<dbReference type="PROSITE" id="PS00383">
    <property type="entry name" value="TYR_PHOSPHATASE_1"/>
    <property type="match status" value="1"/>
</dbReference>
<dbReference type="RefSeq" id="WP_130059821.1">
    <property type="nucleotide sequence ID" value="NZ_JADNPJ010000028.1"/>
</dbReference>
<evidence type="ECO:0000259" key="2">
    <source>
        <dbReference type="PROSITE" id="PS50056"/>
    </source>
</evidence>
<protein>
    <submittedName>
        <fullName evidence="3">Tyrosine-protein phosphatase</fullName>
    </submittedName>
</protein>
<accession>A0A7J4XCT5</accession>
<dbReference type="InterPro" id="IPR029021">
    <property type="entry name" value="Prot-tyrosine_phosphatase-like"/>
</dbReference>
<dbReference type="Gene3D" id="3.90.190.10">
    <property type="entry name" value="Protein tyrosine phosphatase superfamily"/>
    <property type="match status" value="1"/>
</dbReference>
<dbReference type="SUPFAM" id="SSF52799">
    <property type="entry name" value="(Phosphotyrosine protein) phosphatases II"/>
    <property type="match status" value="1"/>
</dbReference>
<evidence type="ECO:0000313" key="4">
    <source>
        <dbReference type="Proteomes" id="UP000422221"/>
    </source>
</evidence>
<gene>
    <name evidence="3" type="ORF">F3F73_22000</name>
</gene>
<dbReference type="PANTHER" id="PTHR31126">
    <property type="entry name" value="TYROSINE-PROTEIN PHOSPHATASE"/>
    <property type="match status" value="1"/>
</dbReference>
<dbReference type="InterPro" id="IPR000387">
    <property type="entry name" value="Tyr_Pase_dom"/>
</dbReference>
<comment type="caution">
    <text evidence="3">The sequence shown here is derived from an EMBL/GenBank/DDBJ whole genome shotgun (WGS) entry which is preliminary data.</text>
</comment>
<name>A0A7J4XCT5_9BACE</name>
<evidence type="ECO:0000256" key="1">
    <source>
        <dbReference type="ARBA" id="ARBA00009580"/>
    </source>
</evidence>
<comment type="similarity">
    <text evidence="1">Belongs to the protein-tyrosine phosphatase family.</text>
</comment>
<feature type="domain" description="Tyrosine specific protein phosphatases" evidence="2">
    <location>
        <begin position="127"/>
        <end position="166"/>
    </location>
</feature>
<dbReference type="GO" id="GO:0004721">
    <property type="term" value="F:phosphoprotein phosphatase activity"/>
    <property type="evidence" value="ECO:0007669"/>
    <property type="project" value="InterPro"/>
</dbReference>
<dbReference type="Pfam" id="PF13350">
    <property type="entry name" value="Y_phosphatase3"/>
    <property type="match status" value="1"/>
</dbReference>
<dbReference type="PANTHER" id="PTHR31126:SF1">
    <property type="entry name" value="TYROSINE SPECIFIC PROTEIN PHOSPHATASES DOMAIN-CONTAINING PROTEIN"/>
    <property type="match status" value="1"/>
</dbReference>
<dbReference type="InterPro" id="IPR016130">
    <property type="entry name" value="Tyr_Pase_AS"/>
</dbReference>
<organism evidence="3 4">
    <name type="scientific">Bacteroides salyersiae</name>
    <dbReference type="NCBI Taxonomy" id="291644"/>
    <lineage>
        <taxon>Bacteria</taxon>
        <taxon>Pseudomonadati</taxon>
        <taxon>Bacteroidota</taxon>
        <taxon>Bacteroidia</taxon>
        <taxon>Bacteroidales</taxon>
        <taxon>Bacteroidaceae</taxon>
        <taxon>Bacteroides</taxon>
    </lineage>
</organism>